<dbReference type="AlphaFoldDB" id="A0A9P8EB26"/>
<evidence type="ECO:0000313" key="1">
    <source>
        <dbReference type="EMBL" id="KAG9685361.1"/>
    </source>
</evidence>
<accession>A0A9P8EB26</accession>
<dbReference type="EMBL" id="JAHFXF010000578">
    <property type="protein sequence ID" value="KAG9685361.1"/>
    <property type="molecule type" value="Genomic_DNA"/>
</dbReference>
<proteinExistence type="predicted"/>
<comment type="caution">
    <text evidence="1">The sequence shown here is derived from an EMBL/GenBank/DDBJ whole genome shotgun (WGS) entry which is preliminary data.</text>
</comment>
<feature type="non-terminal residue" evidence="1">
    <location>
        <position position="111"/>
    </location>
</feature>
<gene>
    <name evidence="1" type="ORF">KCU76_g11770</name>
</gene>
<evidence type="ECO:0000313" key="2">
    <source>
        <dbReference type="Proteomes" id="UP000779574"/>
    </source>
</evidence>
<protein>
    <submittedName>
        <fullName evidence="1">Uncharacterized protein</fullName>
    </submittedName>
</protein>
<sequence>MLNTSRIGTHVFNTTFGSSDSDSNIFSSIWDNLTSSIRSSLDSDIKALAQELGVHDFYSAHLLNYCEGYYTPSSIPNTTATKPSIRQNVTYCSNRTSFFHLDPTTALQTKL</sequence>
<dbReference type="OrthoDB" id="4159154at2759"/>
<reference evidence="1" key="1">
    <citation type="journal article" date="2021" name="J Fungi (Basel)">
        <title>Virulence traits and population genomics of the black yeast Aureobasidium melanogenum.</title>
        <authorList>
            <person name="Cernosa A."/>
            <person name="Sun X."/>
            <person name="Gostincar C."/>
            <person name="Fang C."/>
            <person name="Gunde-Cimerman N."/>
            <person name="Song Z."/>
        </authorList>
    </citation>
    <scope>NUCLEOTIDE SEQUENCE</scope>
    <source>
        <strain evidence="1">EXF-9911</strain>
    </source>
</reference>
<organism evidence="1 2">
    <name type="scientific">Aureobasidium melanogenum</name>
    <name type="common">Aureobasidium pullulans var. melanogenum</name>
    <dbReference type="NCBI Taxonomy" id="46634"/>
    <lineage>
        <taxon>Eukaryota</taxon>
        <taxon>Fungi</taxon>
        <taxon>Dikarya</taxon>
        <taxon>Ascomycota</taxon>
        <taxon>Pezizomycotina</taxon>
        <taxon>Dothideomycetes</taxon>
        <taxon>Dothideomycetidae</taxon>
        <taxon>Dothideales</taxon>
        <taxon>Saccotheciaceae</taxon>
        <taxon>Aureobasidium</taxon>
    </lineage>
</organism>
<dbReference type="Proteomes" id="UP000779574">
    <property type="component" value="Unassembled WGS sequence"/>
</dbReference>
<reference evidence="1" key="2">
    <citation type="submission" date="2021-08" db="EMBL/GenBank/DDBJ databases">
        <authorList>
            <person name="Gostincar C."/>
            <person name="Sun X."/>
            <person name="Song Z."/>
            <person name="Gunde-Cimerman N."/>
        </authorList>
    </citation>
    <scope>NUCLEOTIDE SEQUENCE</scope>
    <source>
        <strain evidence="1">EXF-9911</strain>
    </source>
</reference>
<name>A0A9P8EB26_AURME</name>